<dbReference type="Gene3D" id="1.20.120.140">
    <property type="entry name" value="Signal recognition particle SRP54, nucleotide-binding domain"/>
    <property type="match status" value="1"/>
</dbReference>
<dbReference type="EMBL" id="VIEB01000127">
    <property type="protein sequence ID" value="TQE05191.1"/>
    <property type="molecule type" value="Genomic_DNA"/>
</dbReference>
<dbReference type="STRING" id="106549.A0A540N2B5"/>
<dbReference type="InterPro" id="IPR042101">
    <property type="entry name" value="SRP54_N_sf"/>
</dbReference>
<organism evidence="1 2">
    <name type="scientific">Malus baccata</name>
    <name type="common">Siberian crab apple</name>
    <name type="synonym">Pyrus baccata</name>
    <dbReference type="NCBI Taxonomy" id="106549"/>
    <lineage>
        <taxon>Eukaryota</taxon>
        <taxon>Viridiplantae</taxon>
        <taxon>Streptophyta</taxon>
        <taxon>Embryophyta</taxon>
        <taxon>Tracheophyta</taxon>
        <taxon>Spermatophyta</taxon>
        <taxon>Magnoliopsida</taxon>
        <taxon>eudicotyledons</taxon>
        <taxon>Gunneridae</taxon>
        <taxon>Pentapetalae</taxon>
        <taxon>rosids</taxon>
        <taxon>fabids</taxon>
        <taxon>Rosales</taxon>
        <taxon>Rosaceae</taxon>
        <taxon>Amygdaloideae</taxon>
        <taxon>Maleae</taxon>
        <taxon>Malus</taxon>
    </lineage>
</organism>
<sequence>MHAQKAGIQGYKKNRGWFSCIFPRMPLEKSGLEPALKALKEKLIITKNVAEAVAEELCGSMAASLEGKKLPWFKTISSAVQAAMEESTCSYFNNCGGLFVRPSLLEFFCPT</sequence>
<gene>
    <name evidence="1" type="ORF">C1H46_009170</name>
</gene>
<keyword evidence="2" id="KW-1185">Reference proteome</keyword>
<name>A0A540N2B5_MALBA</name>
<comment type="caution">
    <text evidence="1">The sequence shown here is derived from an EMBL/GenBank/DDBJ whole genome shotgun (WGS) entry which is preliminary data.</text>
</comment>
<evidence type="ECO:0000313" key="2">
    <source>
        <dbReference type="Proteomes" id="UP000315295"/>
    </source>
</evidence>
<evidence type="ECO:0000313" key="1">
    <source>
        <dbReference type="EMBL" id="TQE05191.1"/>
    </source>
</evidence>
<proteinExistence type="predicted"/>
<protein>
    <submittedName>
        <fullName evidence="1">Uncharacterized protein</fullName>
    </submittedName>
</protein>
<dbReference type="AlphaFoldDB" id="A0A540N2B5"/>
<accession>A0A540N2B5</accession>
<reference evidence="1 2" key="1">
    <citation type="journal article" date="2019" name="G3 (Bethesda)">
        <title>Sequencing of a Wild Apple (Malus baccata) Genome Unravels the Differences Between Cultivated and Wild Apple Species Regarding Disease Resistance and Cold Tolerance.</title>
        <authorList>
            <person name="Chen X."/>
        </authorList>
    </citation>
    <scope>NUCLEOTIDE SEQUENCE [LARGE SCALE GENOMIC DNA]</scope>
    <source>
        <strain evidence="2">cv. Shandingzi</strain>
        <tissue evidence="1">Leaves</tissue>
    </source>
</reference>
<dbReference type="Proteomes" id="UP000315295">
    <property type="component" value="Unassembled WGS sequence"/>
</dbReference>